<gene>
    <name evidence="2" type="ORF">L9F63_003048</name>
</gene>
<comment type="caution">
    <text evidence="2">The sequence shown here is derived from an EMBL/GenBank/DDBJ whole genome shotgun (WGS) entry which is preliminary data.</text>
</comment>
<feature type="non-terminal residue" evidence="2">
    <location>
        <position position="49"/>
    </location>
</feature>
<reference evidence="2" key="2">
    <citation type="submission" date="2023-05" db="EMBL/GenBank/DDBJ databases">
        <authorList>
            <person name="Fouks B."/>
        </authorList>
    </citation>
    <scope>NUCLEOTIDE SEQUENCE</scope>
    <source>
        <strain evidence="2">Stay&amp;Tobe</strain>
        <tissue evidence="2">Testes</tissue>
    </source>
</reference>
<name>A0AAD7ZRB8_DIPPU</name>
<accession>A0AAD7ZRB8</accession>
<dbReference type="AlphaFoldDB" id="A0AAD7ZRB8"/>
<organism evidence="2 3">
    <name type="scientific">Diploptera punctata</name>
    <name type="common">Pacific beetle cockroach</name>
    <dbReference type="NCBI Taxonomy" id="6984"/>
    <lineage>
        <taxon>Eukaryota</taxon>
        <taxon>Metazoa</taxon>
        <taxon>Ecdysozoa</taxon>
        <taxon>Arthropoda</taxon>
        <taxon>Hexapoda</taxon>
        <taxon>Insecta</taxon>
        <taxon>Pterygota</taxon>
        <taxon>Neoptera</taxon>
        <taxon>Polyneoptera</taxon>
        <taxon>Dictyoptera</taxon>
        <taxon>Blattodea</taxon>
        <taxon>Blaberoidea</taxon>
        <taxon>Blaberidae</taxon>
        <taxon>Diplopterinae</taxon>
        <taxon>Diploptera</taxon>
    </lineage>
</organism>
<dbReference type="EMBL" id="JASPKZ010007295">
    <property type="protein sequence ID" value="KAJ9585157.1"/>
    <property type="molecule type" value="Genomic_DNA"/>
</dbReference>
<evidence type="ECO:0000256" key="1">
    <source>
        <dbReference type="SAM" id="MobiDB-lite"/>
    </source>
</evidence>
<proteinExistence type="predicted"/>
<feature type="region of interest" description="Disordered" evidence="1">
    <location>
        <begin position="1"/>
        <end position="49"/>
    </location>
</feature>
<feature type="non-terminal residue" evidence="2">
    <location>
        <position position="1"/>
    </location>
</feature>
<evidence type="ECO:0000313" key="3">
    <source>
        <dbReference type="Proteomes" id="UP001233999"/>
    </source>
</evidence>
<sequence>SAAIQWSKELEPGLQWRTHHNSKHSSTYATDPNGHKEQEFHELNIIEMK</sequence>
<feature type="compositionally biased region" description="Basic and acidic residues" evidence="1">
    <location>
        <begin position="33"/>
        <end position="49"/>
    </location>
</feature>
<keyword evidence="3" id="KW-1185">Reference proteome</keyword>
<protein>
    <submittedName>
        <fullName evidence="2">Uncharacterized protein</fullName>
    </submittedName>
</protein>
<evidence type="ECO:0000313" key="2">
    <source>
        <dbReference type="EMBL" id="KAJ9585157.1"/>
    </source>
</evidence>
<dbReference type="Proteomes" id="UP001233999">
    <property type="component" value="Unassembled WGS sequence"/>
</dbReference>
<reference evidence="2" key="1">
    <citation type="journal article" date="2023" name="IScience">
        <title>Live-bearing cockroach genome reveals convergent evolutionary mechanisms linked to viviparity in insects and beyond.</title>
        <authorList>
            <person name="Fouks B."/>
            <person name="Harrison M.C."/>
            <person name="Mikhailova A.A."/>
            <person name="Marchal E."/>
            <person name="English S."/>
            <person name="Carruthers M."/>
            <person name="Jennings E.C."/>
            <person name="Chiamaka E.L."/>
            <person name="Frigard R.A."/>
            <person name="Pippel M."/>
            <person name="Attardo G.M."/>
            <person name="Benoit J.B."/>
            <person name="Bornberg-Bauer E."/>
            <person name="Tobe S.S."/>
        </authorList>
    </citation>
    <scope>NUCLEOTIDE SEQUENCE</scope>
    <source>
        <strain evidence="2">Stay&amp;Tobe</strain>
    </source>
</reference>